<dbReference type="KEGG" id="tbl:TBLA_0I02880"/>
<organism evidence="16 17">
    <name type="scientific">Henningerozyma blattae (strain ATCC 34711 / CBS 6284 / DSM 70876 / NBRC 10599 / NRRL Y-10934 / UCD 77-7)</name>
    <name type="common">Yeast</name>
    <name type="synonym">Tetrapisispora blattae</name>
    <dbReference type="NCBI Taxonomy" id="1071380"/>
    <lineage>
        <taxon>Eukaryota</taxon>
        <taxon>Fungi</taxon>
        <taxon>Dikarya</taxon>
        <taxon>Ascomycota</taxon>
        <taxon>Saccharomycotina</taxon>
        <taxon>Saccharomycetes</taxon>
        <taxon>Saccharomycetales</taxon>
        <taxon>Saccharomycetaceae</taxon>
        <taxon>Henningerozyma</taxon>
    </lineage>
</organism>
<evidence type="ECO:0000313" key="16">
    <source>
        <dbReference type="EMBL" id="CCH62944.1"/>
    </source>
</evidence>
<feature type="domain" description="Methionyl/Leucyl tRNA synthetase" evidence="14">
    <location>
        <begin position="60"/>
        <end position="198"/>
    </location>
</feature>
<dbReference type="eggNOG" id="KOG0435">
    <property type="taxonomic scope" value="Eukaryota"/>
</dbReference>
<dbReference type="AlphaFoldDB" id="I2H992"/>
<dbReference type="FunFam" id="1.10.730.10:FF:000002">
    <property type="entry name" value="Leucine--tRNA ligase"/>
    <property type="match status" value="1"/>
</dbReference>
<gene>
    <name evidence="16" type="primary">TBLA0I02880</name>
    <name evidence="16" type="ORF">TBLA_0I02880</name>
</gene>
<dbReference type="OMA" id="DDVDWAD"/>
<dbReference type="GO" id="GO:0002161">
    <property type="term" value="F:aminoacyl-tRNA deacylase activity"/>
    <property type="evidence" value="ECO:0007669"/>
    <property type="project" value="InterPro"/>
</dbReference>
<keyword evidence="17" id="KW-1185">Reference proteome</keyword>
<feature type="domain" description="Methionyl/Valyl/Leucyl/Isoleucyl-tRNA synthetase anticodon-binding" evidence="13">
    <location>
        <begin position="730"/>
        <end position="867"/>
    </location>
</feature>
<dbReference type="GO" id="GO:0004823">
    <property type="term" value="F:leucine-tRNA ligase activity"/>
    <property type="evidence" value="ECO:0007669"/>
    <property type="project" value="UniProtKB-EC"/>
</dbReference>
<dbReference type="STRING" id="1071380.I2H992"/>
<dbReference type="InterPro" id="IPR002300">
    <property type="entry name" value="aa-tRNA-synth_Ia"/>
</dbReference>
<dbReference type="OrthoDB" id="15954at2759"/>
<keyword evidence="5 11" id="KW-0547">Nucleotide-binding</keyword>
<dbReference type="GO" id="GO:0006429">
    <property type="term" value="P:leucyl-tRNA aminoacylation"/>
    <property type="evidence" value="ECO:0007669"/>
    <property type="project" value="EnsemblFungi"/>
</dbReference>
<comment type="catalytic activity">
    <reaction evidence="10">
        <text>tRNA(Leu) + L-leucine + ATP = L-leucyl-tRNA(Leu) + AMP + diphosphate</text>
        <dbReference type="Rhea" id="RHEA:11688"/>
        <dbReference type="Rhea" id="RHEA-COMP:9613"/>
        <dbReference type="Rhea" id="RHEA-COMP:9622"/>
        <dbReference type="ChEBI" id="CHEBI:30616"/>
        <dbReference type="ChEBI" id="CHEBI:33019"/>
        <dbReference type="ChEBI" id="CHEBI:57427"/>
        <dbReference type="ChEBI" id="CHEBI:78442"/>
        <dbReference type="ChEBI" id="CHEBI:78494"/>
        <dbReference type="ChEBI" id="CHEBI:456215"/>
        <dbReference type="EC" id="6.1.1.4"/>
    </reaction>
</comment>
<dbReference type="PANTHER" id="PTHR43740">
    <property type="entry name" value="LEUCYL-TRNA SYNTHETASE"/>
    <property type="match status" value="1"/>
</dbReference>
<evidence type="ECO:0000259" key="14">
    <source>
        <dbReference type="Pfam" id="PF09334"/>
    </source>
</evidence>
<dbReference type="FunCoup" id="I2H992">
    <property type="interactions" value="554"/>
</dbReference>
<evidence type="ECO:0000256" key="5">
    <source>
        <dbReference type="ARBA" id="ARBA00022741"/>
    </source>
</evidence>
<protein>
    <recommendedName>
        <fullName evidence="3">leucine--tRNA ligase</fullName>
        <ecNumber evidence="3">6.1.1.4</ecNumber>
    </recommendedName>
    <alternativeName>
        <fullName evidence="9">Leucyl-tRNA synthetase</fullName>
    </alternativeName>
</protein>
<dbReference type="RefSeq" id="XP_004182463.1">
    <property type="nucleotide sequence ID" value="XM_004182415.1"/>
</dbReference>
<evidence type="ECO:0000256" key="10">
    <source>
        <dbReference type="ARBA" id="ARBA00047469"/>
    </source>
</evidence>
<evidence type="ECO:0000256" key="6">
    <source>
        <dbReference type="ARBA" id="ARBA00022840"/>
    </source>
</evidence>
<evidence type="ECO:0000259" key="15">
    <source>
        <dbReference type="Pfam" id="PF13603"/>
    </source>
</evidence>
<keyword evidence="6 11" id="KW-0067">ATP-binding</keyword>
<dbReference type="Pfam" id="PF08264">
    <property type="entry name" value="Anticodon_1"/>
    <property type="match status" value="1"/>
</dbReference>
<dbReference type="CDD" id="cd00812">
    <property type="entry name" value="LeuRS_core"/>
    <property type="match status" value="1"/>
</dbReference>
<dbReference type="GO" id="GO:0097157">
    <property type="term" value="F:pre-mRNA intronic binding"/>
    <property type="evidence" value="ECO:0007669"/>
    <property type="project" value="EnsemblFungi"/>
</dbReference>
<name>I2H992_HENB6</name>
<dbReference type="HOGENOM" id="CLU_004427_2_0_1"/>
<dbReference type="Pfam" id="PF00133">
    <property type="entry name" value="tRNA-synt_1"/>
    <property type="match status" value="1"/>
</dbReference>
<evidence type="ECO:0000256" key="3">
    <source>
        <dbReference type="ARBA" id="ARBA00013164"/>
    </source>
</evidence>
<evidence type="ECO:0000256" key="1">
    <source>
        <dbReference type="ARBA" id="ARBA00004305"/>
    </source>
</evidence>
<keyword evidence="4 11" id="KW-0436">Ligase</keyword>
<dbReference type="InterPro" id="IPR025709">
    <property type="entry name" value="Leu_tRNA-synth_edit"/>
</dbReference>
<keyword evidence="8 11" id="KW-0030">Aminoacyl-tRNA synthetase</keyword>
<dbReference type="SUPFAM" id="SSF52374">
    <property type="entry name" value="Nucleotidylyl transferase"/>
    <property type="match status" value="1"/>
</dbReference>
<comment type="subcellular location">
    <subcellularLocation>
        <location evidence="1">Mitochondrion matrix</location>
    </subcellularLocation>
</comment>
<evidence type="ECO:0000313" key="17">
    <source>
        <dbReference type="Proteomes" id="UP000002866"/>
    </source>
</evidence>
<evidence type="ECO:0000256" key="4">
    <source>
        <dbReference type="ARBA" id="ARBA00022598"/>
    </source>
</evidence>
<evidence type="ECO:0000256" key="7">
    <source>
        <dbReference type="ARBA" id="ARBA00022917"/>
    </source>
</evidence>
<dbReference type="FunFam" id="3.40.50.620:FF:000003">
    <property type="entry name" value="Leucine--tRNA ligase"/>
    <property type="match status" value="1"/>
</dbReference>
<dbReference type="SUPFAM" id="SSF47323">
    <property type="entry name" value="Anticodon-binding domain of a subclass of class I aminoacyl-tRNA synthetases"/>
    <property type="match status" value="1"/>
</dbReference>
<reference evidence="16 17" key="1">
    <citation type="journal article" date="2011" name="Proc. Natl. Acad. Sci. U.S.A.">
        <title>Evolutionary erosion of yeast sex chromosomes by mating-type switching accidents.</title>
        <authorList>
            <person name="Gordon J.L."/>
            <person name="Armisen D."/>
            <person name="Proux-Wera E."/>
            <person name="Oheigeartaigh S.S."/>
            <person name="Byrne K.P."/>
            <person name="Wolfe K.H."/>
        </authorList>
    </citation>
    <scope>NUCLEOTIDE SEQUENCE [LARGE SCALE GENOMIC DNA]</scope>
    <source>
        <strain evidence="17">ATCC 34711 / CBS 6284 / DSM 70876 / NBRC 10599 / NRRL Y-10934 / UCD 77-7</strain>
    </source>
</reference>
<evidence type="ECO:0000256" key="8">
    <source>
        <dbReference type="ARBA" id="ARBA00023146"/>
    </source>
</evidence>
<dbReference type="PANTHER" id="PTHR43740:SF2">
    <property type="entry name" value="LEUCINE--TRNA LIGASE, MITOCHONDRIAL"/>
    <property type="match status" value="1"/>
</dbReference>
<evidence type="ECO:0000256" key="9">
    <source>
        <dbReference type="ARBA" id="ARBA00030520"/>
    </source>
</evidence>
<dbReference type="PROSITE" id="PS00178">
    <property type="entry name" value="AA_TRNA_LIGASE_I"/>
    <property type="match status" value="1"/>
</dbReference>
<dbReference type="Pfam" id="PF09334">
    <property type="entry name" value="tRNA-synt_1g"/>
    <property type="match status" value="1"/>
</dbReference>
<dbReference type="FunFam" id="3.40.50.620:FF:000100">
    <property type="entry name" value="probable leucine--tRNA ligase, mitochondrial"/>
    <property type="match status" value="1"/>
</dbReference>
<sequence>MIQSLNLILVRRLHVHPSSIEDGVTRASRLVELGTKWKNKTMSTTKLIPSQASSAQNIKYILSMFPYPSGVLHLGHLRVYVISDSLSRFYKQRGYDVIHPMGWDAFGLPAENAAIDRDCNPSTWTYDNIAKMKEQMKNMLANFDWDRELTTCSKDYYKFTQMIFLELYKHGLAYHKEAEINWDPVDKTVLANEQVDSTGHSWRSGALVEKKMLKQWFLGITKFGHALMNDLKYLDDWPAKVKSMQKNWISESKGVTVNFNTNDPNFKIIQIFTTRIETIFSVDYIALSASHPIVRARLQKDNSLKLFVENSSNLKNNSKDGYLLKDIEATFPFTGKKVPIFVAPYVISGYGTDAVMGVPVHDQRDFEFWQKNNNSKAASLPSILPSKVSITDDIPLPYTSLDGVTTEISGNFSGISPLVARKEITSALVRENIGQETVSFKMRDWLISRQRYWGTPIPIIYCDDCGPVPVPKEDLPVVLPQVKQIFNKGKTLAQLPEFVNTVCPKCKKHARRETDTMDTFMDSSWYFFRFLDPHNSNEPFSKNLATNGMPVDIYIGGVEHAILHLLYSRFISKFLGSISKWDDSEHLFEPFKKLVTQGMVHGKTYMDPDSKKYLKPEELEQSTDPKIPTKIKGSDKIPVITYTKMSKSKYNGVDPNKCIQEHGPDSVRAHILFQAPVEEVLDWDESKIVGIERWLTKLLGSVEQVSKLGKFSKDYELPTDLTDYEIQQHNKIHNLIKSITLSFKNFLSLNTVVSDYMKLTNLIQKELELNNIRSALLMKYTQQLVSVIYPIVPSISEEATEIINKEQGWNWSQYEWPDFETKLSPRKTKFKIVIDGKMKGFVEKEQGFYLQDHDKIIKDLKKENNIGSFIVESKIKKIITKHNLISFVSSRS</sequence>
<dbReference type="EMBL" id="HE806324">
    <property type="protein sequence ID" value="CCH62944.1"/>
    <property type="molecule type" value="Genomic_DNA"/>
</dbReference>
<dbReference type="Proteomes" id="UP000002866">
    <property type="component" value="Chromosome 9"/>
</dbReference>
<dbReference type="Gene3D" id="3.40.50.620">
    <property type="entry name" value="HUPs"/>
    <property type="match status" value="2"/>
</dbReference>
<proteinExistence type="inferred from homology"/>
<accession>I2H992</accession>
<comment type="similarity">
    <text evidence="2 11">Belongs to the class-I aminoacyl-tRNA synthetase family.</text>
</comment>
<dbReference type="GO" id="GO:0005759">
    <property type="term" value="C:mitochondrial matrix"/>
    <property type="evidence" value="ECO:0007669"/>
    <property type="project" value="UniProtKB-SubCell"/>
</dbReference>
<dbReference type="PRINTS" id="PR00985">
    <property type="entry name" value="TRNASYNTHLEU"/>
</dbReference>
<evidence type="ECO:0000256" key="2">
    <source>
        <dbReference type="ARBA" id="ARBA00005594"/>
    </source>
</evidence>
<dbReference type="GO" id="GO:0006397">
    <property type="term" value="P:mRNA processing"/>
    <property type="evidence" value="ECO:0007669"/>
    <property type="project" value="EnsemblFungi"/>
</dbReference>
<feature type="domain" description="Aminoacyl-tRNA synthetase class Ia" evidence="12">
    <location>
        <begin position="442"/>
        <end position="601"/>
    </location>
</feature>
<dbReference type="InterPro" id="IPR001412">
    <property type="entry name" value="aa-tRNA-synth_I_CS"/>
</dbReference>
<dbReference type="InterPro" id="IPR002302">
    <property type="entry name" value="Leu-tRNA-ligase"/>
</dbReference>
<dbReference type="GO" id="GO:0005524">
    <property type="term" value="F:ATP binding"/>
    <property type="evidence" value="ECO:0007669"/>
    <property type="project" value="UniProtKB-KW"/>
</dbReference>
<dbReference type="InterPro" id="IPR009008">
    <property type="entry name" value="Val/Leu/Ile-tRNA-synth_edit"/>
</dbReference>
<dbReference type="InterPro" id="IPR013155">
    <property type="entry name" value="M/V/L/I-tRNA-synth_anticd-bd"/>
</dbReference>
<dbReference type="EC" id="6.1.1.4" evidence="3"/>
<dbReference type="GeneID" id="14498121"/>
<dbReference type="SUPFAM" id="SSF50677">
    <property type="entry name" value="ValRS/IleRS/LeuRS editing domain"/>
    <property type="match status" value="1"/>
</dbReference>
<evidence type="ECO:0000256" key="11">
    <source>
        <dbReference type="RuleBase" id="RU363035"/>
    </source>
</evidence>
<dbReference type="InterPro" id="IPR009080">
    <property type="entry name" value="tRNAsynth_Ia_anticodon-bd"/>
</dbReference>
<dbReference type="GO" id="GO:0000372">
    <property type="term" value="P:Group I intron splicing"/>
    <property type="evidence" value="ECO:0007669"/>
    <property type="project" value="EnsemblFungi"/>
</dbReference>
<dbReference type="InterPro" id="IPR015413">
    <property type="entry name" value="Methionyl/Leucyl_tRNA_Synth"/>
</dbReference>
<evidence type="ECO:0000259" key="12">
    <source>
        <dbReference type="Pfam" id="PF00133"/>
    </source>
</evidence>
<dbReference type="GO" id="GO:0032543">
    <property type="term" value="P:mitochondrial translation"/>
    <property type="evidence" value="ECO:0007669"/>
    <property type="project" value="EnsemblFungi"/>
</dbReference>
<evidence type="ECO:0000259" key="13">
    <source>
        <dbReference type="Pfam" id="PF08264"/>
    </source>
</evidence>
<keyword evidence="7 11" id="KW-0648">Protein biosynthesis</keyword>
<dbReference type="Gene3D" id="1.10.730.10">
    <property type="entry name" value="Isoleucyl-tRNA Synthetase, Domain 1"/>
    <property type="match status" value="2"/>
</dbReference>
<dbReference type="Pfam" id="PF13603">
    <property type="entry name" value="tRNA-synt_1_2"/>
    <property type="match status" value="1"/>
</dbReference>
<dbReference type="InterPro" id="IPR014729">
    <property type="entry name" value="Rossmann-like_a/b/a_fold"/>
</dbReference>
<feature type="domain" description="Leucyl-tRNA synthetase editing" evidence="15">
    <location>
        <begin position="246"/>
        <end position="425"/>
    </location>
</feature>
<dbReference type="InParanoid" id="I2H992"/>
<dbReference type="NCBIfam" id="TIGR00396">
    <property type="entry name" value="leuS_bact"/>
    <property type="match status" value="1"/>
</dbReference>